<dbReference type="AlphaFoldDB" id="A0ABD0LRT1"/>
<dbReference type="EMBL" id="JACVVK020000027">
    <property type="protein sequence ID" value="KAK7502196.1"/>
    <property type="molecule type" value="Genomic_DNA"/>
</dbReference>
<organism evidence="1 2">
    <name type="scientific">Batillaria attramentaria</name>
    <dbReference type="NCBI Taxonomy" id="370345"/>
    <lineage>
        <taxon>Eukaryota</taxon>
        <taxon>Metazoa</taxon>
        <taxon>Spiralia</taxon>
        <taxon>Lophotrochozoa</taxon>
        <taxon>Mollusca</taxon>
        <taxon>Gastropoda</taxon>
        <taxon>Caenogastropoda</taxon>
        <taxon>Sorbeoconcha</taxon>
        <taxon>Cerithioidea</taxon>
        <taxon>Batillariidae</taxon>
        <taxon>Batillaria</taxon>
    </lineage>
</organism>
<evidence type="ECO:0000313" key="2">
    <source>
        <dbReference type="Proteomes" id="UP001519460"/>
    </source>
</evidence>
<sequence>WGQDFPNALFKTCSFLIFPVRPLPDPLAKLDWLTGSREISRVAMTCVIRGMARYSDGGLNCVTTKRCITLGWERIGFNPLLPSLTRVMSW</sequence>
<gene>
    <name evidence="1" type="ORF">BaRGS_00006560</name>
</gene>
<accession>A0ABD0LRT1</accession>
<protein>
    <recommendedName>
        <fullName evidence="3">Polyprotein</fullName>
    </recommendedName>
</protein>
<keyword evidence="2" id="KW-1185">Reference proteome</keyword>
<evidence type="ECO:0000313" key="1">
    <source>
        <dbReference type="EMBL" id="KAK7502196.1"/>
    </source>
</evidence>
<dbReference type="Proteomes" id="UP001519460">
    <property type="component" value="Unassembled WGS sequence"/>
</dbReference>
<comment type="caution">
    <text evidence="1">The sequence shown here is derived from an EMBL/GenBank/DDBJ whole genome shotgun (WGS) entry which is preliminary data.</text>
</comment>
<proteinExistence type="predicted"/>
<evidence type="ECO:0008006" key="3">
    <source>
        <dbReference type="Google" id="ProtNLM"/>
    </source>
</evidence>
<name>A0ABD0LRT1_9CAEN</name>
<feature type="non-terminal residue" evidence="1">
    <location>
        <position position="1"/>
    </location>
</feature>
<reference evidence="1 2" key="1">
    <citation type="journal article" date="2023" name="Sci. Data">
        <title>Genome assembly of the Korean intertidal mud-creeper Batillaria attramentaria.</title>
        <authorList>
            <person name="Patra A.K."/>
            <person name="Ho P.T."/>
            <person name="Jun S."/>
            <person name="Lee S.J."/>
            <person name="Kim Y."/>
            <person name="Won Y.J."/>
        </authorList>
    </citation>
    <scope>NUCLEOTIDE SEQUENCE [LARGE SCALE GENOMIC DNA]</scope>
    <source>
        <strain evidence="1">Wonlab-2016</strain>
    </source>
</reference>